<gene>
    <name evidence="6" type="ORF">H8Z82_07830</name>
</gene>
<keyword evidence="3" id="KW-0597">Phosphoprotein</keyword>
<dbReference type="InterPro" id="IPR007492">
    <property type="entry name" value="LytTR_DNA-bd_dom"/>
</dbReference>
<organism evidence="6 7">
    <name type="scientific">Blautia difficilis</name>
    <dbReference type="NCBI Taxonomy" id="2763027"/>
    <lineage>
        <taxon>Bacteria</taxon>
        <taxon>Bacillati</taxon>
        <taxon>Bacillota</taxon>
        <taxon>Clostridia</taxon>
        <taxon>Lachnospirales</taxon>
        <taxon>Lachnospiraceae</taxon>
        <taxon>Blautia</taxon>
    </lineage>
</organism>
<sequence length="235" mass="28041">MIKIAILDDEEEALEKEEQITRQYFYSKKVECEITLYQSSEWFLLGLKEEKFDLYILDAEMPGKNGIEVAREIRKLYPEPIIIYITNHLNYAVEAYEVNTYRYIPKDQLKDRLYLTYDALLPALMAREEKYYIIKKRSEIEKIAYSDIFYVKKEGKNVVFVHRNGETAIRESLSTIEKELNSKDFIIVDRGYLANIKHVMKMKNRDLYIRNGEIIAVGRERFKYVRKAILNYWGV</sequence>
<dbReference type="Gene3D" id="3.40.50.2300">
    <property type="match status" value="1"/>
</dbReference>
<feature type="domain" description="HTH LytTR-type" evidence="5">
    <location>
        <begin position="134"/>
        <end position="231"/>
    </location>
</feature>
<dbReference type="InterPro" id="IPR011006">
    <property type="entry name" value="CheY-like_superfamily"/>
</dbReference>
<dbReference type="Proteomes" id="UP000649826">
    <property type="component" value="Unassembled WGS sequence"/>
</dbReference>
<proteinExistence type="predicted"/>
<dbReference type="Gene3D" id="2.40.50.1020">
    <property type="entry name" value="LytTr DNA-binding domain"/>
    <property type="match status" value="1"/>
</dbReference>
<name>A0ABR7IHS9_9FIRM</name>
<evidence type="ECO:0000259" key="4">
    <source>
        <dbReference type="PROSITE" id="PS50110"/>
    </source>
</evidence>
<dbReference type="EMBL" id="JACOQG010000009">
    <property type="protein sequence ID" value="MBC5779569.1"/>
    <property type="molecule type" value="Genomic_DNA"/>
</dbReference>
<dbReference type="CDD" id="cd00156">
    <property type="entry name" value="REC"/>
    <property type="match status" value="1"/>
</dbReference>
<evidence type="ECO:0000259" key="5">
    <source>
        <dbReference type="PROSITE" id="PS50930"/>
    </source>
</evidence>
<dbReference type="PROSITE" id="PS50930">
    <property type="entry name" value="HTH_LYTTR"/>
    <property type="match status" value="1"/>
</dbReference>
<dbReference type="InterPro" id="IPR001789">
    <property type="entry name" value="Sig_transdc_resp-reg_receiver"/>
</dbReference>
<comment type="caution">
    <text evidence="6">The sequence shown here is derived from an EMBL/GenBank/DDBJ whole genome shotgun (WGS) entry which is preliminary data.</text>
</comment>
<evidence type="ECO:0000256" key="1">
    <source>
        <dbReference type="ARBA" id="ARBA00018672"/>
    </source>
</evidence>
<reference evidence="6 7" key="1">
    <citation type="submission" date="2020-08" db="EMBL/GenBank/DDBJ databases">
        <title>Genome public.</title>
        <authorList>
            <person name="Liu C."/>
            <person name="Sun Q."/>
        </authorList>
    </citation>
    <scope>NUCLEOTIDE SEQUENCE [LARGE SCALE GENOMIC DNA]</scope>
    <source>
        <strain evidence="6 7">M29</strain>
    </source>
</reference>
<dbReference type="RefSeq" id="WP_186994807.1">
    <property type="nucleotide sequence ID" value="NZ_JACOQG010000009.1"/>
</dbReference>
<evidence type="ECO:0000313" key="6">
    <source>
        <dbReference type="EMBL" id="MBC5779569.1"/>
    </source>
</evidence>
<protein>
    <recommendedName>
        <fullName evidence="1">Stage 0 sporulation protein A homolog</fullName>
    </recommendedName>
</protein>
<accession>A0ABR7IHS9</accession>
<comment type="function">
    <text evidence="2">May play the central regulatory role in sporulation. It may be an element of the effector pathway responsible for the activation of sporulation genes in response to nutritional stress. Spo0A may act in concert with spo0H (a sigma factor) to control the expression of some genes that are critical to the sporulation process.</text>
</comment>
<dbReference type="InterPro" id="IPR046947">
    <property type="entry name" value="LytR-like"/>
</dbReference>
<evidence type="ECO:0000256" key="3">
    <source>
        <dbReference type="PROSITE-ProRule" id="PRU00169"/>
    </source>
</evidence>
<dbReference type="SMART" id="SM00448">
    <property type="entry name" value="REC"/>
    <property type="match status" value="1"/>
</dbReference>
<dbReference type="Pfam" id="PF00072">
    <property type="entry name" value="Response_reg"/>
    <property type="match status" value="1"/>
</dbReference>
<feature type="modified residue" description="4-aspartylphosphate" evidence="3">
    <location>
        <position position="58"/>
    </location>
</feature>
<dbReference type="PROSITE" id="PS50110">
    <property type="entry name" value="RESPONSE_REGULATORY"/>
    <property type="match status" value="1"/>
</dbReference>
<dbReference type="PANTHER" id="PTHR37299:SF1">
    <property type="entry name" value="STAGE 0 SPORULATION PROTEIN A HOMOLOG"/>
    <property type="match status" value="1"/>
</dbReference>
<keyword evidence="7" id="KW-1185">Reference proteome</keyword>
<dbReference type="SMART" id="SM00850">
    <property type="entry name" value="LytTR"/>
    <property type="match status" value="1"/>
</dbReference>
<dbReference type="Pfam" id="PF04397">
    <property type="entry name" value="LytTR"/>
    <property type="match status" value="1"/>
</dbReference>
<dbReference type="PANTHER" id="PTHR37299">
    <property type="entry name" value="TRANSCRIPTIONAL REGULATOR-RELATED"/>
    <property type="match status" value="1"/>
</dbReference>
<evidence type="ECO:0000313" key="7">
    <source>
        <dbReference type="Proteomes" id="UP000649826"/>
    </source>
</evidence>
<dbReference type="SUPFAM" id="SSF52172">
    <property type="entry name" value="CheY-like"/>
    <property type="match status" value="1"/>
</dbReference>
<evidence type="ECO:0000256" key="2">
    <source>
        <dbReference type="ARBA" id="ARBA00024867"/>
    </source>
</evidence>
<feature type="domain" description="Response regulatory" evidence="4">
    <location>
        <begin position="3"/>
        <end position="121"/>
    </location>
</feature>